<dbReference type="PROSITE" id="PS00041">
    <property type="entry name" value="HTH_ARAC_FAMILY_1"/>
    <property type="match status" value="1"/>
</dbReference>
<dbReference type="PANTHER" id="PTHR47893">
    <property type="entry name" value="REGULATORY PROTEIN PCHR"/>
    <property type="match status" value="1"/>
</dbReference>
<proteinExistence type="predicted"/>
<dbReference type="RefSeq" id="WP_222198899.1">
    <property type="nucleotide sequence ID" value="NZ_JAIMFO010000004.1"/>
</dbReference>
<protein>
    <submittedName>
        <fullName evidence="5">AraC family transcriptional regulator</fullName>
    </submittedName>
</protein>
<dbReference type="Proteomes" id="UP000700908">
    <property type="component" value="Unassembled WGS sequence"/>
</dbReference>
<keyword evidence="1" id="KW-0805">Transcription regulation</keyword>
<keyword evidence="2" id="KW-0238">DNA-binding</keyword>
<dbReference type="PRINTS" id="PR00032">
    <property type="entry name" value="HTHARAC"/>
</dbReference>
<evidence type="ECO:0000313" key="6">
    <source>
        <dbReference type="Proteomes" id="UP000700908"/>
    </source>
</evidence>
<comment type="caution">
    <text evidence="5">The sequence shown here is derived from an EMBL/GenBank/DDBJ whole genome shotgun (WGS) entry which is preliminary data.</text>
</comment>
<keyword evidence="6" id="KW-1185">Reference proteome</keyword>
<dbReference type="InterPro" id="IPR053142">
    <property type="entry name" value="PchR_regulatory_protein"/>
</dbReference>
<dbReference type="InterPro" id="IPR020449">
    <property type="entry name" value="Tscrpt_reg_AraC-type_HTH"/>
</dbReference>
<gene>
    <name evidence="5" type="ORF">K6V98_02125</name>
</gene>
<dbReference type="InterPro" id="IPR018062">
    <property type="entry name" value="HTH_AraC-typ_CS"/>
</dbReference>
<accession>A0ABS7MIP9</accession>
<evidence type="ECO:0000256" key="3">
    <source>
        <dbReference type="ARBA" id="ARBA00023163"/>
    </source>
</evidence>
<feature type="domain" description="HTH araC/xylS-type" evidence="4">
    <location>
        <begin position="218"/>
        <end position="314"/>
    </location>
</feature>
<name>A0ABS7MIP9_9ACTN</name>
<dbReference type="PROSITE" id="PS01124">
    <property type="entry name" value="HTH_ARAC_FAMILY_2"/>
    <property type="match status" value="1"/>
</dbReference>
<dbReference type="EMBL" id="JAIMFO010000004">
    <property type="protein sequence ID" value="MBY4797162.1"/>
    <property type="molecule type" value="Genomic_DNA"/>
</dbReference>
<sequence length="314" mass="34996">MRNKTSATYGDAIRRWGFSPAGHTLGYGPAGTLFLCDSPYASGEYWAYFKQAEFAVNMYRMSFKHSIKMNYRNPQHISIALYEAAQGISQCAGRDLEPGCTSVYTGNGSEFEAYCQRDSFTKAISITVSPEYYHDHLEPHFGTLDERRADLARADGRIDIPELASLYRHVRAYRGIGETADTFYRQAVVQAFKIVFAAASRIASHPSILSDEDAELIDSLRAYISANLESDLSCGTLATRAYIGQTKLKRLFKTRTGLAPNAYVTAQRMEHAEDLLSTTRLSIEEISERVGYRSAAAFSAAFRRAYGSSPSQIR</sequence>
<dbReference type="Gene3D" id="1.10.10.60">
    <property type="entry name" value="Homeodomain-like"/>
    <property type="match status" value="2"/>
</dbReference>
<dbReference type="SUPFAM" id="SSF46689">
    <property type="entry name" value="Homeodomain-like"/>
    <property type="match status" value="2"/>
</dbReference>
<evidence type="ECO:0000256" key="2">
    <source>
        <dbReference type="ARBA" id="ARBA00023125"/>
    </source>
</evidence>
<organism evidence="5 6">
    <name type="scientific">Collinsella ureilytica</name>
    <dbReference type="NCBI Taxonomy" id="2869515"/>
    <lineage>
        <taxon>Bacteria</taxon>
        <taxon>Bacillati</taxon>
        <taxon>Actinomycetota</taxon>
        <taxon>Coriobacteriia</taxon>
        <taxon>Coriobacteriales</taxon>
        <taxon>Coriobacteriaceae</taxon>
        <taxon>Collinsella</taxon>
    </lineage>
</organism>
<dbReference type="InterPro" id="IPR009057">
    <property type="entry name" value="Homeodomain-like_sf"/>
</dbReference>
<reference evidence="5 6" key="1">
    <citation type="submission" date="2021-08" db="EMBL/GenBank/DDBJ databases">
        <title>Collinsella faecalis sp. nov. isolated from swine faeces.</title>
        <authorList>
            <person name="Oh B.S."/>
            <person name="Lee J.H."/>
        </authorList>
    </citation>
    <scope>NUCLEOTIDE SEQUENCE [LARGE SCALE GENOMIC DNA]</scope>
    <source>
        <strain evidence="5 6">AGMB00827</strain>
    </source>
</reference>
<dbReference type="Pfam" id="PF12833">
    <property type="entry name" value="HTH_18"/>
    <property type="match status" value="1"/>
</dbReference>
<keyword evidence="3" id="KW-0804">Transcription</keyword>
<dbReference type="PANTHER" id="PTHR47893:SF1">
    <property type="entry name" value="REGULATORY PROTEIN PCHR"/>
    <property type="match status" value="1"/>
</dbReference>
<evidence type="ECO:0000256" key="1">
    <source>
        <dbReference type="ARBA" id="ARBA00023015"/>
    </source>
</evidence>
<evidence type="ECO:0000313" key="5">
    <source>
        <dbReference type="EMBL" id="MBY4797162.1"/>
    </source>
</evidence>
<evidence type="ECO:0000259" key="4">
    <source>
        <dbReference type="PROSITE" id="PS01124"/>
    </source>
</evidence>
<dbReference type="InterPro" id="IPR018060">
    <property type="entry name" value="HTH_AraC"/>
</dbReference>
<dbReference type="SMART" id="SM00342">
    <property type="entry name" value="HTH_ARAC"/>
    <property type="match status" value="1"/>
</dbReference>